<protein>
    <submittedName>
        <fullName evidence="1">Uncharacterized protein</fullName>
    </submittedName>
</protein>
<organism evidence="1 2">
    <name type="scientific">Pseudomonas petrae</name>
    <dbReference type="NCBI Taxonomy" id="2912190"/>
    <lineage>
        <taxon>Bacteria</taxon>
        <taxon>Pseudomonadati</taxon>
        <taxon>Pseudomonadota</taxon>
        <taxon>Gammaproteobacteria</taxon>
        <taxon>Pseudomonadales</taxon>
        <taxon>Pseudomonadaceae</taxon>
        <taxon>Pseudomonas</taxon>
    </lineage>
</organism>
<dbReference type="EMBL" id="JAKJXH010000004">
    <property type="protein sequence ID" value="MCF7541784.1"/>
    <property type="molecule type" value="Genomic_DNA"/>
</dbReference>
<name>A0ABS9I345_9PSED</name>
<gene>
    <name evidence="1" type="ORF">L4G47_06070</name>
</gene>
<dbReference type="RefSeq" id="WP_237251002.1">
    <property type="nucleotide sequence ID" value="NZ_JAKJXE010000002.1"/>
</dbReference>
<comment type="caution">
    <text evidence="1">The sequence shown here is derived from an EMBL/GenBank/DDBJ whole genome shotgun (WGS) entry which is preliminary data.</text>
</comment>
<proteinExistence type="predicted"/>
<accession>A0ABS9I345</accession>
<keyword evidence="2" id="KW-1185">Reference proteome</keyword>
<evidence type="ECO:0000313" key="1">
    <source>
        <dbReference type="EMBL" id="MCF7541784.1"/>
    </source>
</evidence>
<sequence>MSHEYRLVFSNDLTAQRIMDSLKASESCVRADQGFLYLKDQNSKTEADYDARLSHDDHSTLWLEVNFKSLALYDLVCAALENKPCKCLSDGDINEEVELSEAFQLGHLHISRP</sequence>
<evidence type="ECO:0000313" key="2">
    <source>
        <dbReference type="Proteomes" id="UP001162905"/>
    </source>
</evidence>
<reference evidence="1" key="1">
    <citation type="submission" date="2022-01" db="EMBL/GenBank/DDBJ databases">
        <title>Pseudomonas sp. nov. isolated from Antarctic regolith.</title>
        <authorList>
            <person name="Novakova D."/>
            <person name="Sedlar K."/>
        </authorList>
    </citation>
    <scope>NUCLEOTIDE SEQUENCE</scope>
    <source>
        <strain evidence="1">P2647</strain>
    </source>
</reference>
<dbReference type="Proteomes" id="UP001162905">
    <property type="component" value="Unassembled WGS sequence"/>
</dbReference>